<organism evidence="1 3">
    <name type="scientific">Sulfodiicoccus acidiphilus</name>
    <dbReference type="NCBI Taxonomy" id="1670455"/>
    <lineage>
        <taxon>Archaea</taxon>
        <taxon>Thermoproteota</taxon>
        <taxon>Thermoprotei</taxon>
        <taxon>Sulfolobales</taxon>
        <taxon>Sulfolobaceae</taxon>
        <taxon>Sulfodiicoccus</taxon>
    </lineage>
</organism>
<dbReference type="AlphaFoldDB" id="A0A348B1T2"/>
<evidence type="ECO:0000313" key="1">
    <source>
        <dbReference type="EMBL" id="BBD72134.1"/>
    </source>
</evidence>
<keyword evidence="3" id="KW-1185">Reference proteome</keyword>
<reference evidence="2" key="1">
    <citation type="journal article" date="2014" name="Int. J. Syst. Evol. Microbiol.">
        <title>Complete genome sequence of Corynebacterium casei LMG S-19264T (=DSM 44701T), isolated from a smear-ripened cheese.</title>
        <authorList>
            <consortium name="US DOE Joint Genome Institute (JGI-PGF)"/>
            <person name="Walter F."/>
            <person name="Albersmeier A."/>
            <person name="Kalinowski J."/>
            <person name="Ruckert C."/>
        </authorList>
    </citation>
    <scope>NUCLEOTIDE SEQUENCE</scope>
    <source>
        <strain evidence="2">JCM 31740</strain>
    </source>
</reference>
<dbReference type="Proteomes" id="UP000616143">
    <property type="component" value="Unassembled WGS sequence"/>
</dbReference>
<gene>
    <name evidence="2" type="ORF">GCM10007116_10420</name>
    <name evidence="1" type="ORF">HS1genome_0523</name>
</gene>
<evidence type="ECO:0000313" key="2">
    <source>
        <dbReference type="EMBL" id="GGT94733.1"/>
    </source>
</evidence>
<dbReference type="EMBL" id="AP018553">
    <property type="protein sequence ID" value="BBD72134.1"/>
    <property type="molecule type" value="Genomic_DNA"/>
</dbReference>
<proteinExistence type="predicted"/>
<dbReference type="SUPFAM" id="SSF50475">
    <property type="entry name" value="FMN-binding split barrel"/>
    <property type="match status" value="1"/>
</dbReference>
<reference evidence="3" key="2">
    <citation type="submission" date="2018-04" db="EMBL/GenBank/DDBJ databases">
        <title>Complete genome sequence of Sulfodiicoccus acidiphilus strain HS-1.</title>
        <authorList>
            <person name="Sakai H.D."/>
            <person name="Kurosawa N."/>
        </authorList>
    </citation>
    <scope>NUCLEOTIDE SEQUENCE [LARGE SCALE GENOMIC DNA]</scope>
    <source>
        <strain evidence="3">HS-1</strain>
    </source>
</reference>
<accession>A0A348B1T2</accession>
<evidence type="ECO:0000313" key="3">
    <source>
        <dbReference type="Proteomes" id="UP000276741"/>
    </source>
</evidence>
<reference evidence="2" key="4">
    <citation type="submission" date="2020-09" db="EMBL/GenBank/DDBJ databases">
        <authorList>
            <person name="Sun Q."/>
            <person name="Ohkuma M."/>
        </authorList>
    </citation>
    <scope>NUCLEOTIDE SEQUENCE</scope>
    <source>
        <strain evidence="2">JCM 31740</strain>
    </source>
</reference>
<dbReference type="InterPro" id="IPR012349">
    <property type="entry name" value="Split_barrel_FMN-bd"/>
</dbReference>
<name>A0A348B1T2_9CREN</name>
<dbReference type="Proteomes" id="UP000276741">
    <property type="component" value="Chromosome"/>
</dbReference>
<dbReference type="KEGG" id="sacd:HS1genome_0523"/>
<reference evidence="1" key="3">
    <citation type="journal article" date="2019" name="BMC Res. Notes">
        <title>Complete genome sequence of the Sulfodiicoccus acidiphilus strain HS-1T, the first crenarchaeon that lacks polB3, isolated from an acidic hot spring in Ohwaku-dani, Hakone, Japan.</title>
        <authorList>
            <person name="Sakai H.D."/>
            <person name="Kurosawa N."/>
        </authorList>
    </citation>
    <scope>NUCLEOTIDE SEQUENCE</scope>
    <source>
        <strain evidence="1">HS-1</strain>
    </source>
</reference>
<protein>
    <submittedName>
        <fullName evidence="1">Uncharacterized protein</fullName>
    </submittedName>
</protein>
<dbReference type="Gene3D" id="2.30.110.10">
    <property type="entry name" value="Electron Transport, Fmn-binding Protein, Chain A"/>
    <property type="match status" value="1"/>
</dbReference>
<sequence length="152" mass="17213">MASMMVLPEEVLSLLRAAAPRRNSIIVLLTVDQDQYPHSALLSPYQVLALSREKMAFHVHRGTRTAGNLSRTGKASLLLFLPPSAYTVKVDVLSVSAMESEEEDIYYCKVRDVRRDYSELSPITSEPTFDPTRVSEDYSRRYLKMLTQVSLN</sequence>
<dbReference type="EMBL" id="BMQS01000008">
    <property type="protein sequence ID" value="GGT94733.1"/>
    <property type="molecule type" value="Genomic_DNA"/>
</dbReference>